<organism evidence="1 2">
    <name type="scientific">Aromia moschata</name>
    <dbReference type="NCBI Taxonomy" id="1265417"/>
    <lineage>
        <taxon>Eukaryota</taxon>
        <taxon>Metazoa</taxon>
        <taxon>Ecdysozoa</taxon>
        <taxon>Arthropoda</taxon>
        <taxon>Hexapoda</taxon>
        <taxon>Insecta</taxon>
        <taxon>Pterygota</taxon>
        <taxon>Neoptera</taxon>
        <taxon>Endopterygota</taxon>
        <taxon>Coleoptera</taxon>
        <taxon>Polyphaga</taxon>
        <taxon>Cucujiformia</taxon>
        <taxon>Chrysomeloidea</taxon>
        <taxon>Cerambycidae</taxon>
        <taxon>Cerambycinae</taxon>
        <taxon>Callichromatini</taxon>
        <taxon>Aromia</taxon>
    </lineage>
</organism>
<dbReference type="AlphaFoldDB" id="A0AAV8Z5Q2"/>
<dbReference type="EMBL" id="JAPWTK010000017">
    <property type="protein sequence ID" value="KAJ8958514.1"/>
    <property type="molecule type" value="Genomic_DNA"/>
</dbReference>
<keyword evidence="2" id="KW-1185">Reference proteome</keyword>
<proteinExistence type="predicted"/>
<name>A0AAV8Z5Q2_9CUCU</name>
<evidence type="ECO:0000313" key="2">
    <source>
        <dbReference type="Proteomes" id="UP001162162"/>
    </source>
</evidence>
<sequence>MASGERVLWPQCNVRELKLWSEVYLGSMEANFSIECGAICYPCQPESSREHDEDQVLWRPQECRRFLPQPV</sequence>
<evidence type="ECO:0000313" key="1">
    <source>
        <dbReference type="EMBL" id="KAJ8958514.1"/>
    </source>
</evidence>
<accession>A0AAV8Z5Q2</accession>
<reference evidence="1" key="1">
    <citation type="journal article" date="2023" name="Insect Mol. Biol.">
        <title>Genome sequencing provides insights into the evolution of gene families encoding plant cell wall-degrading enzymes in longhorned beetles.</title>
        <authorList>
            <person name="Shin N.R."/>
            <person name="Okamura Y."/>
            <person name="Kirsch R."/>
            <person name="Pauchet Y."/>
        </authorList>
    </citation>
    <scope>NUCLEOTIDE SEQUENCE</scope>
    <source>
        <strain evidence="1">AMC_N1</strain>
    </source>
</reference>
<protein>
    <submittedName>
        <fullName evidence="1">Uncharacterized protein</fullName>
    </submittedName>
</protein>
<gene>
    <name evidence="1" type="ORF">NQ318_002308</name>
</gene>
<comment type="caution">
    <text evidence="1">The sequence shown here is derived from an EMBL/GenBank/DDBJ whole genome shotgun (WGS) entry which is preliminary data.</text>
</comment>
<dbReference type="Proteomes" id="UP001162162">
    <property type="component" value="Unassembled WGS sequence"/>
</dbReference>